<reference evidence="9 10" key="1">
    <citation type="submission" date="2020-04" db="EMBL/GenBank/DDBJ databases">
        <title>Chromosome-level genome assembly of a cyprinid fish Onychostoma macrolepis by integration of Nanopore Sequencing, Bionano and Hi-C technology.</title>
        <authorList>
            <person name="Wang D."/>
        </authorList>
    </citation>
    <scope>NUCLEOTIDE SEQUENCE [LARGE SCALE GENOMIC DNA]</scope>
    <source>
        <strain evidence="9">SWU-2019</strain>
        <tissue evidence="9">Muscle</tissue>
    </source>
</reference>
<gene>
    <name evidence="9" type="ORF">G5714_021669</name>
</gene>
<dbReference type="Proteomes" id="UP000579812">
    <property type="component" value="Unassembled WGS sequence"/>
</dbReference>
<accession>A0A7J6BSE3</accession>
<evidence type="ECO:0000256" key="1">
    <source>
        <dbReference type="ARBA" id="ARBA00004123"/>
    </source>
</evidence>
<dbReference type="Pfam" id="PF00319">
    <property type="entry name" value="SRF-TF"/>
    <property type="match status" value="1"/>
</dbReference>
<dbReference type="GO" id="GO:0005634">
    <property type="term" value="C:nucleus"/>
    <property type="evidence" value="ECO:0007669"/>
    <property type="project" value="UniProtKB-SubCell"/>
</dbReference>
<feature type="compositionally biased region" description="Basic and acidic residues" evidence="7">
    <location>
        <begin position="457"/>
        <end position="466"/>
    </location>
</feature>
<dbReference type="PROSITE" id="PS50066">
    <property type="entry name" value="MADS_BOX_2"/>
    <property type="match status" value="1"/>
</dbReference>
<evidence type="ECO:0000256" key="6">
    <source>
        <dbReference type="ARBA" id="ARBA00023242"/>
    </source>
</evidence>
<dbReference type="Gene3D" id="3.40.1810.10">
    <property type="entry name" value="Transcription factor, MADS-box"/>
    <property type="match status" value="1"/>
</dbReference>
<dbReference type="InterPro" id="IPR002100">
    <property type="entry name" value="TF_MADSbox"/>
</dbReference>
<keyword evidence="2" id="KW-0805">Transcription regulation</keyword>
<protein>
    <recommendedName>
        <fullName evidence="8">MADS-box domain-containing protein</fullName>
    </recommendedName>
</protein>
<dbReference type="GO" id="GO:0045944">
    <property type="term" value="P:positive regulation of transcription by RNA polymerase II"/>
    <property type="evidence" value="ECO:0007669"/>
    <property type="project" value="InterPro"/>
</dbReference>
<dbReference type="InterPro" id="IPR033896">
    <property type="entry name" value="MEF2-like_N"/>
</dbReference>
<evidence type="ECO:0000313" key="9">
    <source>
        <dbReference type="EMBL" id="KAF4097661.1"/>
    </source>
</evidence>
<keyword evidence="3" id="KW-0238">DNA-binding</keyword>
<comment type="subcellular location">
    <subcellularLocation>
        <location evidence="1">Nucleus</location>
    </subcellularLocation>
</comment>
<dbReference type="GO" id="GO:0042826">
    <property type="term" value="F:histone deacetylase binding"/>
    <property type="evidence" value="ECO:0007669"/>
    <property type="project" value="TreeGrafter"/>
</dbReference>
<evidence type="ECO:0000256" key="4">
    <source>
        <dbReference type="ARBA" id="ARBA00023159"/>
    </source>
</evidence>
<keyword evidence="6" id="KW-0539">Nucleus</keyword>
<keyword evidence="5" id="KW-0804">Transcription</keyword>
<dbReference type="GO" id="GO:0030154">
    <property type="term" value="P:cell differentiation"/>
    <property type="evidence" value="ECO:0007669"/>
    <property type="project" value="TreeGrafter"/>
</dbReference>
<proteinExistence type="predicted"/>
<dbReference type="PANTHER" id="PTHR11945">
    <property type="entry name" value="MADS BOX PROTEIN"/>
    <property type="match status" value="1"/>
</dbReference>
<name>A0A7J6BSE3_9TELE</name>
<dbReference type="SMART" id="SM00432">
    <property type="entry name" value="MADS"/>
    <property type="match status" value="1"/>
</dbReference>
<evidence type="ECO:0000259" key="8">
    <source>
        <dbReference type="PROSITE" id="PS50066"/>
    </source>
</evidence>
<dbReference type="GO" id="GO:0007507">
    <property type="term" value="P:heart development"/>
    <property type="evidence" value="ECO:0007669"/>
    <property type="project" value="TreeGrafter"/>
</dbReference>
<evidence type="ECO:0000256" key="3">
    <source>
        <dbReference type="ARBA" id="ARBA00023125"/>
    </source>
</evidence>
<evidence type="ECO:0000256" key="7">
    <source>
        <dbReference type="SAM" id="MobiDB-lite"/>
    </source>
</evidence>
<dbReference type="PROSITE" id="PS00350">
    <property type="entry name" value="MADS_BOX_1"/>
    <property type="match status" value="1"/>
</dbReference>
<dbReference type="GO" id="GO:0000981">
    <property type="term" value="F:DNA-binding transcription factor activity, RNA polymerase II-specific"/>
    <property type="evidence" value="ECO:0007669"/>
    <property type="project" value="TreeGrafter"/>
</dbReference>
<organism evidence="9 10">
    <name type="scientific">Onychostoma macrolepis</name>
    <dbReference type="NCBI Taxonomy" id="369639"/>
    <lineage>
        <taxon>Eukaryota</taxon>
        <taxon>Metazoa</taxon>
        <taxon>Chordata</taxon>
        <taxon>Craniata</taxon>
        <taxon>Vertebrata</taxon>
        <taxon>Euteleostomi</taxon>
        <taxon>Actinopterygii</taxon>
        <taxon>Neopterygii</taxon>
        <taxon>Teleostei</taxon>
        <taxon>Ostariophysi</taxon>
        <taxon>Cypriniformes</taxon>
        <taxon>Cyprinidae</taxon>
        <taxon>Acrossocheilinae</taxon>
        <taxon>Onychostoma</taxon>
    </lineage>
</organism>
<feature type="region of interest" description="Disordered" evidence="7">
    <location>
        <begin position="361"/>
        <end position="481"/>
    </location>
</feature>
<dbReference type="AlphaFoldDB" id="A0A7J6BSE3"/>
<dbReference type="CDD" id="cd00265">
    <property type="entry name" value="MADS_MEF2_like"/>
    <property type="match status" value="1"/>
</dbReference>
<dbReference type="FunFam" id="3.40.1810.10:FF:000001">
    <property type="entry name" value="Myocyte-specific enhancer factor 2A homolog"/>
    <property type="match status" value="1"/>
</dbReference>
<dbReference type="InterPro" id="IPR036879">
    <property type="entry name" value="TF_MADSbox_sf"/>
</dbReference>
<keyword evidence="4" id="KW-0010">Activator</keyword>
<evidence type="ECO:0000256" key="2">
    <source>
        <dbReference type="ARBA" id="ARBA00023015"/>
    </source>
</evidence>
<evidence type="ECO:0000313" key="10">
    <source>
        <dbReference type="Proteomes" id="UP000579812"/>
    </source>
</evidence>
<keyword evidence="10" id="KW-1185">Reference proteome</keyword>
<feature type="region of interest" description="Disordered" evidence="7">
    <location>
        <begin position="1"/>
        <end position="23"/>
    </location>
</feature>
<dbReference type="GO" id="GO:0046983">
    <property type="term" value="F:protein dimerization activity"/>
    <property type="evidence" value="ECO:0007669"/>
    <property type="project" value="InterPro"/>
</dbReference>
<evidence type="ECO:0000256" key="5">
    <source>
        <dbReference type="ARBA" id="ARBA00023163"/>
    </source>
</evidence>
<comment type="caution">
    <text evidence="9">The sequence shown here is derived from an EMBL/GenBank/DDBJ whole genome shotgun (WGS) entry which is preliminary data.</text>
</comment>
<dbReference type="SUPFAM" id="SSF55455">
    <property type="entry name" value="SRF-like"/>
    <property type="match status" value="1"/>
</dbReference>
<dbReference type="EMBL" id="JAAMOB010000022">
    <property type="protein sequence ID" value="KAF4097661.1"/>
    <property type="molecule type" value="Genomic_DNA"/>
</dbReference>
<dbReference type="PANTHER" id="PTHR11945:SF145">
    <property type="entry name" value="MYOCYTE ENHANCER FACTOR 2B-RELATED"/>
    <property type="match status" value="1"/>
</dbReference>
<dbReference type="PRINTS" id="PR00404">
    <property type="entry name" value="MADSDOMAIN"/>
</dbReference>
<sequence length="481" mass="53033">MGTQAGDALLSKEARRSSGDVNSTNSSIPLIHLLLQTGDTLLNDSADWLIVKTRKNPLRTQSIMGRKKIQISRILDQRNRQVTFTKRKFGLMKKAYELSVLCDCEIALIIFNSTNRLFQYASTDMDKVLLKYTEYSEPHESRTNTDILETLRRKGLGLDHTELDQEDTVTMGTEKFHDGMDLSIARQRYYAPSFLPSEVMNASPENGYSNSSNPNLGSHRTLSYKPLCTKPGSTGSVSSNSHPALMGQHAGLGYSMFSHGNLSRSLEMKTPPPLNMASDGRRIEAHSGLCGTRSNLANAVRESTKRALYQSMHAGGHMMAMGKTGLHSLGNYGASEYSHPGYTVGFQRNSMNTWQPLSHQNTHQSMISPGMASGGNCSYPSQCSSPSPPPHPTLNMTIKSERSSPEHMLSATPPSHHMLQHSPIEEPKATSCPPTEEYSAMERDEIEKSGYSGQHGPNREPGEGKSHQPPKQPDVSNGWIR</sequence>
<dbReference type="GO" id="GO:0000978">
    <property type="term" value="F:RNA polymerase II cis-regulatory region sequence-specific DNA binding"/>
    <property type="evidence" value="ECO:0007669"/>
    <property type="project" value="TreeGrafter"/>
</dbReference>
<feature type="domain" description="MADS-box" evidence="8">
    <location>
        <begin position="64"/>
        <end position="124"/>
    </location>
</feature>